<feature type="signal peptide" evidence="8">
    <location>
        <begin position="1"/>
        <end position="16"/>
    </location>
</feature>
<feature type="transmembrane region" description="Helical" evidence="7">
    <location>
        <begin position="35"/>
        <end position="56"/>
    </location>
</feature>
<dbReference type="EMBL" id="OU015569">
    <property type="protein sequence ID" value="CAG5097254.1"/>
    <property type="molecule type" value="Genomic_DNA"/>
</dbReference>
<feature type="transmembrane region" description="Helical" evidence="7">
    <location>
        <begin position="168"/>
        <end position="193"/>
    </location>
</feature>
<comment type="similarity">
    <text evidence="2">Belongs to the TDE1 family.</text>
</comment>
<evidence type="ECO:0000313" key="9">
    <source>
        <dbReference type="EMBL" id="CAG5097254.1"/>
    </source>
</evidence>
<feature type="transmembrane region" description="Helical" evidence="7">
    <location>
        <begin position="412"/>
        <end position="432"/>
    </location>
</feature>
<evidence type="ECO:0000256" key="8">
    <source>
        <dbReference type="SAM" id="SignalP"/>
    </source>
</evidence>
<organism evidence="9 10">
    <name type="scientific">Oikopleura dioica</name>
    <name type="common">Tunicate</name>
    <dbReference type="NCBI Taxonomy" id="34765"/>
    <lineage>
        <taxon>Eukaryota</taxon>
        <taxon>Metazoa</taxon>
        <taxon>Chordata</taxon>
        <taxon>Tunicata</taxon>
        <taxon>Appendicularia</taxon>
        <taxon>Copelata</taxon>
        <taxon>Oikopleuridae</taxon>
        <taxon>Oikopleura</taxon>
    </lineage>
</organism>
<feature type="region of interest" description="Disordered" evidence="6">
    <location>
        <begin position="373"/>
        <end position="402"/>
    </location>
</feature>
<feature type="transmembrane region" description="Helical" evidence="7">
    <location>
        <begin position="342"/>
        <end position="362"/>
    </location>
</feature>
<feature type="chain" id="PRO_5045317978" evidence="8">
    <location>
        <begin position="17"/>
        <end position="486"/>
    </location>
</feature>
<protein>
    <submittedName>
        <fullName evidence="9">Oidioi.mRNA.OKI2018_I69.XSR.g14999.t1.cds</fullName>
    </submittedName>
</protein>
<gene>
    <name evidence="9" type="ORF">OKIOD_LOCUS6557</name>
</gene>
<feature type="transmembrane region" description="Helical" evidence="7">
    <location>
        <begin position="214"/>
        <end position="237"/>
    </location>
</feature>
<keyword evidence="10" id="KW-1185">Reference proteome</keyword>
<dbReference type="PANTHER" id="PTHR10383">
    <property type="entry name" value="SERINE INCORPORATOR"/>
    <property type="match status" value="1"/>
</dbReference>
<keyword evidence="5 7" id="KW-0472">Membrane</keyword>
<feature type="transmembrane region" description="Helical" evidence="7">
    <location>
        <begin position="140"/>
        <end position="162"/>
    </location>
</feature>
<accession>A0ABN7SGH0</accession>
<keyword evidence="3 7" id="KW-0812">Transmembrane</keyword>
<feature type="transmembrane region" description="Helical" evidence="7">
    <location>
        <begin position="257"/>
        <end position="275"/>
    </location>
</feature>
<sequence length="486" mass="53347">MCLGLGSLACCVTGQAASCLCSACPSCKNSTSARLMYALFMLLGSILAMIMCTNGLEDALRKVPMLCKGTRNDGISDVTAQLDSLIGTQTTGDGAIDCTRLVGFEAAYRVCFGMCCFFWLFMILMLGTRSSKDPRSGIQNGFWGIKFLILAAFITAAFFIPSEPFDQVMYVFGLIGGLAFILIQLVLFIDFAYRINAWAVQNMEDADDERDQKCWFAGLIFATFSIFVLTSVAIGYLFYFYGGNFTETTNSCSLHKFFISFNMILCFIISVVSILPKVQEHNPASGLLQSAVVSAYVMFLTWSSMSNSPELDCNPSIASILNITDGGQPDPNTDPTQGITGFNAQSIVGLILFFLAVLWSSLTNSSAATYERLNEGSGKPAEADTVVMTDQSDPEGGTWDDEEDATQYSYSYLHFMFSLGTLYIMMTLTYWFNISQAAEASKDNNPLVIAGWAPVWVKMCSAWVCVLLYTWTMIAPAVLQDRDFGF</sequence>
<evidence type="ECO:0000256" key="5">
    <source>
        <dbReference type="ARBA" id="ARBA00023136"/>
    </source>
</evidence>
<evidence type="ECO:0000256" key="6">
    <source>
        <dbReference type="SAM" id="MobiDB-lite"/>
    </source>
</evidence>
<evidence type="ECO:0000313" key="10">
    <source>
        <dbReference type="Proteomes" id="UP001158576"/>
    </source>
</evidence>
<feature type="transmembrane region" description="Helical" evidence="7">
    <location>
        <begin position="287"/>
        <end position="305"/>
    </location>
</feature>
<name>A0ABN7SGH0_OIKDI</name>
<reference evidence="9 10" key="1">
    <citation type="submission" date="2021-04" db="EMBL/GenBank/DDBJ databases">
        <authorList>
            <person name="Bliznina A."/>
        </authorList>
    </citation>
    <scope>NUCLEOTIDE SEQUENCE [LARGE SCALE GENOMIC DNA]</scope>
</reference>
<evidence type="ECO:0000256" key="7">
    <source>
        <dbReference type="SAM" id="Phobius"/>
    </source>
</evidence>
<proteinExistence type="inferred from homology"/>
<evidence type="ECO:0000256" key="1">
    <source>
        <dbReference type="ARBA" id="ARBA00004141"/>
    </source>
</evidence>
<dbReference type="InterPro" id="IPR005016">
    <property type="entry name" value="TDE1/TMS"/>
</dbReference>
<evidence type="ECO:0000256" key="3">
    <source>
        <dbReference type="ARBA" id="ARBA00022692"/>
    </source>
</evidence>
<feature type="transmembrane region" description="Helical" evidence="7">
    <location>
        <begin position="106"/>
        <end position="128"/>
    </location>
</feature>
<dbReference type="Pfam" id="PF03348">
    <property type="entry name" value="Serinc"/>
    <property type="match status" value="1"/>
</dbReference>
<evidence type="ECO:0000256" key="2">
    <source>
        <dbReference type="ARBA" id="ARBA00006665"/>
    </source>
</evidence>
<keyword evidence="4 7" id="KW-1133">Transmembrane helix</keyword>
<keyword evidence="8" id="KW-0732">Signal</keyword>
<comment type="subcellular location">
    <subcellularLocation>
        <location evidence="1">Membrane</location>
        <topology evidence="1">Multi-pass membrane protein</topology>
    </subcellularLocation>
</comment>
<dbReference type="Proteomes" id="UP001158576">
    <property type="component" value="Chromosome XSR"/>
</dbReference>
<evidence type="ECO:0000256" key="4">
    <source>
        <dbReference type="ARBA" id="ARBA00022989"/>
    </source>
</evidence>
<feature type="transmembrane region" description="Helical" evidence="7">
    <location>
        <begin position="452"/>
        <end position="479"/>
    </location>
</feature>
<dbReference type="PANTHER" id="PTHR10383:SF9">
    <property type="entry name" value="SERINE INCORPORATOR, ISOFORM F"/>
    <property type="match status" value="1"/>
</dbReference>